<evidence type="ECO:0000313" key="11">
    <source>
        <dbReference type="EMBL" id="GLR17827.1"/>
    </source>
</evidence>
<evidence type="ECO:0000256" key="2">
    <source>
        <dbReference type="ARBA" id="ARBA00012438"/>
    </source>
</evidence>
<gene>
    <name evidence="11" type="ORF">GCM10007940_24420</name>
</gene>
<comment type="catalytic activity">
    <reaction evidence="1">
        <text>ATP + protein L-histidine = ADP + protein N-phospho-L-histidine.</text>
        <dbReference type="EC" id="2.7.13.3"/>
    </reaction>
</comment>
<keyword evidence="9" id="KW-0812">Transmembrane</keyword>
<dbReference type="SMART" id="SM00387">
    <property type="entry name" value="HATPase_c"/>
    <property type="match status" value="1"/>
</dbReference>
<keyword evidence="12" id="KW-1185">Reference proteome</keyword>
<dbReference type="InterPro" id="IPR000014">
    <property type="entry name" value="PAS"/>
</dbReference>
<dbReference type="PANTHER" id="PTHR43065">
    <property type="entry name" value="SENSOR HISTIDINE KINASE"/>
    <property type="match status" value="1"/>
</dbReference>
<keyword evidence="6 11" id="KW-0418">Kinase</keyword>
<dbReference type="InterPro" id="IPR035965">
    <property type="entry name" value="PAS-like_dom_sf"/>
</dbReference>
<keyword evidence="5" id="KW-0547">Nucleotide-binding</keyword>
<accession>A0AA37SQD3</accession>
<keyword evidence="8" id="KW-0902">Two-component regulatory system</keyword>
<evidence type="ECO:0000256" key="7">
    <source>
        <dbReference type="ARBA" id="ARBA00022840"/>
    </source>
</evidence>
<dbReference type="AlphaFoldDB" id="A0AA37SQD3"/>
<dbReference type="Gene3D" id="1.10.287.130">
    <property type="match status" value="1"/>
</dbReference>
<feature type="transmembrane region" description="Helical" evidence="9">
    <location>
        <begin position="7"/>
        <end position="26"/>
    </location>
</feature>
<dbReference type="PROSITE" id="PS50109">
    <property type="entry name" value="HIS_KIN"/>
    <property type="match status" value="1"/>
</dbReference>
<dbReference type="InterPro" id="IPR003594">
    <property type="entry name" value="HATPase_dom"/>
</dbReference>
<keyword evidence="4" id="KW-0808">Transferase</keyword>
<dbReference type="Pfam" id="PF02518">
    <property type="entry name" value="HATPase_c"/>
    <property type="match status" value="1"/>
</dbReference>
<dbReference type="SUPFAM" id="SSF55874">
    <property type="entry name" value="ATPase domain of HSP90 chaperone/DNA topoisomerase II/histidine kinase"/>
    <property type="match status" value="1"/>
</dbReference>
<dbReference type="InterPro" id="IPR004358">
    <property type="entry name" value="Sig_transdc_His_kin-like_C"/>
</dbReference>
<dbReference type="InterPro" id="IPR036097">
    <property type="entry name" value="HisK_dim/P_sf"/>
</dbReference>
<name>A0AA37SQD3_9BACT</name>
<dbReference type="SUPFAM" id="SSF55785">
    <property type="entry name" value="PYP-like sensor domain (PAS domain)"/>
    <property type="match status" value="1"/>
</dbReference>
<protein>
    <recommendedName>
        <fullName evidence="2">histidine kinase</fullName>
        <ecNumber evidence="2">2.7.13.3</ecNumber>
    </recommendedName>
</protein>
<dbReference type="InterPro" id="IPR005467">
    <property type="entry name" value="His_kinase_dom"/>
</dbReference>
<keyword evidence="9" id="KW-1133">Transmembrane helix</keyword>
<organism evidence="11 12">
    <name type="scientific">Portibacter lacus</name>
    <dbReference type="NCBI Taxonomy" id="1099794"/>
    <lineage>
        <taxon>Bacteria</taxon>
        <taxon>Pseudomonadati</taxon>
        <taxon>Bacteroidota</taxon>
        <taxon>Saprospiria</taxon>
        <taxon>Saprospirales</taxon>
        <taxon>Haliscomenobacteraceae</taxon>
        <taxon>Portibacter</taxon>
    </lineage>
</organism>
<dbReference type="PANTHER" id="PTHR43065:SF10">
    <property type="entry name" value="PEROXIDE STRESS-ACTIVATED HISTIDINE KINASE MAK3"/>
    <property type="match status" value="1"/>
</dbReference>
<dbReference type="SUPFAM" id="SSF47384">
    <property type="entry name" value="Homodimeric domain of signal transducing histidine kinase"/>
    <property type="match status" value="1"/>
</dbReference>
<evidence type="ECO:0000256" key="9">
    <source>
        <dbReference type="SAM" id="Phobius"/>
    </source>
</evidence>
<dbReference type="Proteomes" id="UP001156666">
    <property type="component" value="Unassembled WGS sequence"/>
</dbReference>
<reference evidence="11" key="2">
    <citation type="submission" date="2023-01" db="EMBL/GenBank/DDBJ databases">
        <title>Draft genome sequence of Portibacter lacus strain NBRC 108769.</title>
        <authorList>
            <person name="Sun Q."/>
            <person name="Mori K."/>
        </authorList>
    </citation>
    <scope>NUCLEOTIDE SEQUENCE</scope>
    <source>
        <strain evidence="11">NBRC 108769</strain>
    </source>
</reference>
<evidence type="ECO:0000256" key="4">
    <source>
        <dbReference type="ARBA" id="ARBA00022679"/>
    </source>
</evidence>
<keyword evidence="9" id="KW-0472">Membrane</keyword>
<dbReference type="GO" id="GO:0000155">
    <property type="term" value="F:phosphorelay sensor kinase activity"/>
    <property type="evidence" value="ECO:0007669"/>
    <property type="project" value="InterPro"/>
</dbReference>
<evidence type="ECO:0000256" key="5">
    <source>
        <dbReference type="ARBA" id="ARBA00022741"/>
    </source>
</evidence>
<dbReference type="Gene3D" id="3.30.565.10">
    <property type="entry name" value="Histidine kinase-like ATPase, C-terminal domain"/>
    <property type="match status" value="1"/>
</dbReference>
<dbReference type="CDD" id="cd00075">
    <property type="entry name" value="HATPase"/>
    <property type="match status" value="1"/>
</dbReference>
<dbReference type="PRINTS" id="PR00344">
    <property type="entry name" value="BCTRLSENSOR"/>
</dbReference>
<evidence type="ECO:0000256" key="3">
    <source>
        <dbReference type="ARBA" id="ARBA00022553"/>
    </source>
</evidence>
<dbReference type="Pfam" id="PF13188">
    <property type="entry name" value="PAS_8"/>
    <property type="match status" value="1"/>
</dbReference>
<dbReference type="EC" id="2.7.13.3" evidence="2"/>
<feature type="domain" description="Histidine kinase" evidence="10">
    <location>
        <begin position="224"/>
        <end position="428"/>
    </location>
</feature>
<feature type="transmembrane region" description="Helical" evidence="9">
    <location>
        <begin position="32"/>
        <end position="51"/>
    </location>
</feature>
<dbReference type="EMBL" id="BSOH01000014">
    <property type="protein sequence ID" value="GLR17827.1"/>
    <property type="molecule type" value="Genomic_DNA"/>
</dbReference>
<dbReference type="GO" id="GO:0005524">
    <property type="term" value="F:ATP binding"/>
    <property type="evidence" value="ECO:0007669"/>
    <property type="project" value="UniProtKB-KW"/>
</dbReference>
<evidence type="ECO:0000259" key="10">
    <source>
        <dbReference type="PROSITE" id="PS50109"/>
    </source>
</evidence>
<sequence length="428" mass="49392">MSLRIRYIILIVLLHTVITVLMYELFQDDKWIFLFGELMILISLYVSFKLLRTILQPFRLIKSGKDTMLEEDFTIKFNPTGTKEMDDLIVVYNSMIERLRKEKTRTEEQSYFLEDLIENSPLGMLILDYEKEIVIANRQAKQFLESDELLGLRIDEISSPLALAISEMASFEEKVIAIDGLRKYKCKVHQLVHKGFPRQFVMIEEMTGELLQAEKQAYGKVIRMMSHEVNNSMGAVNSILESVKEYGFPEEEESELEKYLGIAIERNKDLGRFTNNFAEFIRLPQPLLSKIDINQLLNKQVDYMNLSAQKRMIAFDIRTFPEPIIISADKIQLEQVISNILKNAIESIDSDGMIRVTTKPEKPQLTIADNGAGISEDVAEHIFSPFFSTKPTGQGIGLMLIRDILNNHKAEYRLYTDDDGWTKFEIGF</sequence>
<evidence type="ECO:0000256" key="1">
    <source>
        <dbReference type="ARBA" id="ARBA00000085"/>
    </source>
</evidence>
<dbReference type="Gene3D" id="3.30.450.20">
    <property type="entry name" value="PAS domain"/>
    <property type="match status" value="1"/>
</dbReference>
<evidence type="ECO:0000313" key="12">
    <source>
        <dbReference type="Proteomes" id="UP001156666"/>
    </source>
</evidence>
<keyword evidence="3" id="KW-0597">Phosphoprotein</keyword>
<dbReference type="InterPro" id="IPR036890">
    <property type="entry name" value="HATPase_C_sf"/>
</dbReference>
<proteinExistence type="predicted"/>
<keyword evidence="7" id="KW-0067">ATP-binding</keyword>
<evidence type="ECO:0000256" key="8">
    <source>
        <dbReference type="ARBA" id="ARBA00023012"/>
    </source>
</evidence>
<reference evidence="11" key="1">
    <citation type="journal article" date="2014" name="Int. J. Syst. Evol. Microbiol.">
        <title>Complete genome sequence of Corynebacterium casei LMG S-19264T (=DSM 44701T), isolated from a smear-ripened cheese.</title>
        <authorList>
            <consortium name="US DOE Joint Genome Institute (JGI-PGF)"/>
            <person name="Walter F."/>
            <person name="Albersmeier A."/>
            <person name="Kalinowski J."/>
            <person name="Ruckert C."/>
        </authorList>
    </citation>
    <scope>NUCLEOTIDE SEQUENCE</scope>
    <source>
        <strain evidence="11">NBRC 108769</strain>
    </source>
</reference>
<evidence type="ECO:0000256" key="6">
    <source>
        <dbReference type="ARBA" id="ARBA00022777"/>
    </source>
</evidence>
<dbReference type="RefSeq" id="WP_235291508.1">
    <property type="nucleotide sequence ID" value="NZ_BSOH01000014.1"/>
</dbReference>
<comment type="caution">
    <text evidence="11">The sequence shown here is derived from an EMBL/GenBank/DDBJ whole genome shotgun (WGS) entry which is preliminary data.</text>
</comment>